<dbReference type="GO" id="GO:0015344">
    <property type="term" value="F:siderophore uptake transmembrane transporter activity"/>
    <property type="evidence" value="ECO:0007669"/>
    <property type="project" value="TreeGrafter"/>
</dbReference>
<feature type="chain" id="PRO_5031380417" description="TonB-dependent receptor" evidence="9">
    <location>
        <begin position="21"/>
        <end position="870"/>
    </location>
</feature>
<dbReference type="EMBL" id="JACHLR010000017">
    <property type="protein sequence ID" value="MBB4860120.1"/>
    <property type="molecule type" value="Genomic_DNA"/>
</dbReference>
<dbReference type="GO" id="GO:0009279">
    <property type="term" value="C:cell outer membrane"/>
    <property type="evidence" value="ECO:0007669"/>
    <property type="project" value="UniProtKB-SubCell"/>
</dbReference>
<gene>
    <name evidence="10" type="ORF">HNO88_003461</name>
</gene>
<evidence type="ECO:0000313" key="11">
    <source>
        <dbReference type="Proteomes" id="UP000555448"/>
    </source>
</evidence>
<dbReference type="PANTHER" id="PTHR30069">
    <property type="entry name" value="TONB-DEPENDENT OUTER MEMBRANE RECEPTOR"/>
    <property type="match status" value="1"/>
</dbReference>
<evidence type="ECO:0000256" key="3">
    <source>
        <dbReference type="ARBA" id="ARBA00022452"/>
    </source>
</evidence>
<comment type="subcellular location">
    <subcellularLocation>
        <location evidence="1">Cell outer membrane</location>
        <topology evidence="1">Multi-pass membrane protein</topology>
    </subcellularLocation>
</comment>
<evidence type="ECO:0000256" key="4">
    <source>
        <dbReference type="ARBA" id="ARBA00022692"/>
    </source>
</evidence>
<feature type="compositionally biased region" description="Gly residues" evidence="8">
    <location>
        <begin position="685"/>
        <end position="709"/>
    </location>
</feature>
<feature type="compositionally biased region" description="Acidic residues" evidence="8">
    <location>
        <begin position="36"/>
        <end position="46"/>
    </location>
</feature>
<dbReference type="InterPro" id="IPR037066">
    <property type="entry name" value="Plug_dom_sf"/>
</dbReference>
<feature type="compositionally biased region" description="Gly residues" evidence="8">
    <location>
        <begin position="646"/>
        <end position="671"/>
    </location>
</feature>
<evidence type="ECO:0000256" key="8">
    <source>
        <dbReference type="SAM" id="MobiDB-lite"/>
    </source>
</evidence>
<evidence type="ECO:0000256" key="9">
    <source>
        <dbReference type="SAM" id="SignalP"/>
    </source>
</evidence>
<proteinExistence type="predicted"/>
<feature type="compositionally biased region" description="Pro residues" evidence="8">
    <location>
        <begin position="672"/>
        <end position="681"/>
    </location>
</feature>
<evidence type="ECO:0000256" key="6">
    <source>
        <dbReference type="ARBA" id="ARBA00023136"/>
    </source>
</evidence>
<dbReference type="Gene3D" id="2.40.170.20">
    <property type="entry name" value="TonB-dependent receptor, beta-barrel domain"/>
    <property type="match status" value="1"/>
</dbReference>
<dbReference type="Gene3D" id="2.170.130.10">
    <property type="entry name" value="TonB-dependent receptor, plug domain"/>
    <property type="match status" value="1"/>
</dbReference>
<evidence type="ECO:0000256" key="2">
    <source>
        <dbReference type="ARBA" id="ARBA00022448"/>
    </source>
</evidence>
<feature type="region of interest" description="Disordered" evidence="8">
    <location>
        <begin position="30"/>
        <end position="49"/>
    </location>
</feature>
<dbReference type="InterPro" id="IPR036942">
    <property type="entry name" value="Beta-barrel_TonB_sf"/>
</dbReference>
<name>A0A7W7NYD5_9SPHN</name>
<evidence type="ECO:0000256" key="7">
    <source>
        <dbReference type="ARBA" id="ARBA00023237"/>
    </source>
</evidence>
<organism evidence="10 11">
    <name type="scientific">Novosphingobium chloroacetimidivorans</name>
    <dbReference type="NCBI Taxonomy" id="1428314"/>
    <lineage>
        <taxon>Bacteria</taxon>
        <taxon>Pseudomonadati</taxon>
        <taxon>Pseudomonadota</taxon>
        <taxon>Alphaproteobacteria</taxon>
        <taxon>Sphingomonadales</taxon>
        <taxon>Sphingomonadaceae</taxon>
        <taxon>Novosphingobium</taxon>
    </lineage>
</organism>
<keyword evidence="3" id="KW-1134">Transmembrane beta strand</keyword>
<dbReference type="InterPro" id="IPR039426">
    <property type="entry name" value="TonB-dep_rcpt-like"/>
</dbReference>
<evidence type="ECO:0008006" key="12">
    <source>
        <dbReference type="Google" id="ProtNLM"/>
    </source>
</evidence>
<evidence type="ECO:0000256" key="5">
    <source>
        <dbReference type="ARBA" id="ARBA00022729"/>
    </source>
</evidence>
<keyword evidence="6" id="KW-0472">Membrane</keyword>
<dbReference type="SUPFAM" id="SSF56935">
    <property type="entry name" value="Porins"/>
    <property type="match status" value="1"/>
</dbReference>
<keyword evidence="5 9" id="KW-0732">Signal</keyword>
<dbReference type="PANTHER" id="PTHR30069:SF29">
    <property type="entry name" value="HEMOGLOBIN AND HEMOGLOBIN-HAPTOGLOBIN-BINDING PROTEIN 1-RELATED"/>
    <property type="match status" value="1"/>
</dbReference>
<comment type="caution">
    <text evidence="10">The sequence shown here is derived from an EMBL/GenBank/DDBJ whole genome shotgun (WGS) entry which is preliminary data.</text>
</comment>
<accession>A0A7W7NYD5</accession>
<dbReference type="Proteomes" id="UP000555448">
    <property type="component" value="Unassembled WGS sequence"/>
</dbReference>
<evidence type="ECO:0000256" key="1">
    <source>
        <dbReference type="ARBA" id="ARBA00004571"/>
    </source>
</evidence>
<evidence type="ECO:0000313" key="10">
    <source>
        <dbReference type="EMBL" id="MBB4860120.1"/>
    </source>
</evidence>
<sequence length="870" mass="91935">MRSLFTAFLLIGVSPIAAFAQEVAKVAPPTAQLPNEADEDENEEEELRSGVDASGEIVVVAGRIKGEVQTPQQPVAVFDEEEIAAYGAASIDELLEAISPQTGSGRGRGEGRPVILLNGQRISSFREMRSIPPEAIRRMQVLPEEVALRFGYPPNQRVVNIILKDKYQSKQASGEFNYPTRGGYSNYEVEAGTFRIDGQRRTTIEAKITDTSLLTEAERNVIQDPATVPTVAGDPDPARNRSLAAASRVITLGGTSAMGLGKDGLGGSLTVNGAYTRTDTRSLSGLDTVRLTAPDGSTALRSLDDPLRTRVASDAFQAGLAYNRPLGSWQLTGTLDAGYTEATTKVDRRLTSDQLAGLRNAAAAGTLAVAGPLPSLADNGFDTARSKDLTASSLVTVAGNLLRLPAGEAAATVRAGFDYSRSDNRDTRNDLGAFVLDRSDASAGVNLSLPLTSKRENVLGAVGDWTLNLSGGLDHLSDFGTLTDWSAGLTWNPTSKLSFQASYIVNEAAPSLSQLGSPNVLSYNVSTYDFTRGETALVTIVSGGNPDLIAEKQRDIKLSVNWQLPPIASFLERSNVVVEYFRNRSSDVTQSFPLLTPAIEAAFPGRVTRDASGRLVTIDRRPVTFDEIASSRMRWGLNFGGRLGSAEAQGGGRGGRGGPMGMLGQALGPGAGGPPPPPPPSGGSNASGGGGGRGGPGGGFGGGPGGPGGRGGRWNIAVYHTWRFTDTVRIAPGSAELDQLDGNAIGAGGVPRHAIEFEGGLFKNGYGLRLQGEWNAPARVNGSGLPGSSDLRFGSTFDLSLRAFVNLGQQESLVQKVPFLKNARLSFTVDNLLDQRQRVTDENGQVPLAYQAAYRQPQGRVVGIDFRKMF</sequence>
<keyword evidence="4" id="KW-0812">Transmembrane</keyword>
<keyword evidence="7" id="KW-0998">Cell outer membrane</keyword>
<dbReference type="RefSeq" id="WP_312857102.1">
    <property type="nucleotide sequence ID" value="NZ_JACHLR010000017.1"/>
</dbReference>
<feature type="signal peptide" evidence="9">
    <location>
        <begin position="1"/>
        <end position="20"/>
    </location>
</feature>
<dbReference type="AlphaFoldDB" id="A0A7W7NYD5"/>
<feature type="region of interest" description="Disordered" evidence="8">
    <location>
        <begin position="646"/>
        <end position="709"/>
    </location>
</feature>
<protein>
    <recommendedName>
        <fullName evidence="12">TonB-dependent receptor</fullName>
    </recommendedName>
</protein>
<reference evidence="10 11" key="1">
    <citation type="submission" date="2020-08" db="EMBL/GenBank/DDBJ databases">
        <title>Functional genomics of gut bacteria from endangered species of beetles.</title>
        <authorList>
            <person name="Carlos-Shanley C."/>
        </authorList>
    </citation>
    <scope>NUCLEOTIDE SEQUENCE [LARGE SCALE GENOMIC DNA]</scope>
    <source>
        <strain evidence="10 11">S00245</strain>
    </source>
</reference>
<dbReference type="GO" id="GO:0044718">
    <property type="term" value="P:siderophore transmembrane transport"/>
    <property type="evidence" value="ECO:0007669"/>
    <property type="project" value="TreeGrafter"/>
</dbReference>
<keyword evidence="11" id="KW-1185">Reference proteome</keyword>
<keyword evidence="2" id="KW-0813">Transport</keyword>